<dbReference type="RefSeq" id="WP_158740518.1">
    <property type="nucleotide sequence ID" value="NZ_WSLF01000007.1"/>
</dbReference>
<organism evidence="2 3">
    <name type="scientific">Defluviitalea raffinosedens</name>
    <dbReference type="NCBI Taxonomy" id="1450156"/>
    <lineage>
        <taxon>Bacteria</taxon>
        <taxon>Bacillati</taxon>
        <taxon>Bacillota</taxon>
        <taxon>Clostridia</taxon>
        <taxon>Lachnospirales</taxon>
        <taxon>Defluviitaleaceae</taxon>
        <taxon>Defluviitalea</taxon>
    </lineage>
</organism>
<gene>
    <name evidence="2" type="ORF">GND95_08770</name>
</gene>
<dbReference type="OrthoDB" id="10000457at2"/>
<reference evidence="2 3" key="1">
    <citation type="submission" date="2019-12" db="EMBL/GenBank/DDBJ databases">
        <title>Defluviitalea raffinosedens, isolated from a biogas fermenter, genome sequencing and characterization.</title>
        <authorList>
            <person name="Rettenmaier R."/>
            <person name="Schneider M."/>
            <person name="Neuhaus K."/>
            <person name="Liebl W."/>
            <person name="Zverlov V."/>
        </authorList>
    </citation>
    <scope>NUCLEOTIDE SEQUENCE [LARGE SCALE GENOMIC DNA]</scope>
    <source>
        <strain evidence="2 3">249c-K6</strain>
    </source>
</reference>
<dbReference type="InterPro" id="IPR011856">
    <property type="entry name" value="tRNA_endonuc-like_dom_sf"/>
</dbReference>
<evidence type="ECO:0000313" key="2">
    <source>
        <dbReference type="EMBL" id="KAE9633736.1"/>
    </source>
</evidence>
<dbReference type="EMBL" id="WSLF01000007">
    <property type="protein sequence ID" value="KAE9633736.1"/>
    <property type="molecule type" value="Genomic_DNA"/>
</dbReference>
<comment type="caution">
    <text evidence="2">The sequence shown here is derived from an EMBL/GenBank/DDBJ whole genome shotgun (WGS) entry which is preliminary data.</text>
</comment>
<dbReference type="Gene3D" id="3.40.1350.10">
    <property type="match status" value="1"/>
</dbReference>
<feature type="region of interest" description="Disordered" evidence="1">
    <location>
        <begin position="1"/>
        <end position="20"/>
    </location>
</feature>
<proteinExistence type="predicted"/>
<dbReference type="Proteomes" id="UP000483018">
    <property type="component" value="Unassembled WGS sequence"/>
</dbReference>
<dbReference type="AlphaFoldDB" id="A0A7C8LPP0"/>
<dbReference type="GO" id="GO:0003676">
    <property type="term" value="F:nucleic acid binding"/>
    <property type="evidence" value="ECO:0007669"/>
    <property type="project" value="InterPro"/>
</dbReference>
<keyword evidence="3" id="KW-1185">Reference proteome</keyword>
<accession>A0A7C8LPP0</accession>
<protein>
    <recommendedName>
        <fullName evidence="4">Holliday junction resolvase</fullName>
    </recommendedName>
</protein>
<sequence length="174" mass="20143">MIIMLNRKQPKYSQRDKQRRGAEFEKEFRNSLSYFNLWGHKLECDGYNPQPFDFILTTKGGACGVELKCTQSFMLPYSAIRGSKSKGKKSQREGLTEFESKIHTNKSFILVRVLNDTTDKIFVVPWAKVKDDVCGPKRGSINLLDYPATPIPWIHIGNKRVINLRFFEEVHNEV</sequence>
<evidence type="ECO:0000256" key="1">
    <source>
        <dbReference type="SAM" id="MobiDB-lite"/>
    </source>
</evidence>
<evidence type="ECO:0000313" key="3">
    <source>
        <dbReference type="Proteomes" id="UP000483018"/>
    </source>
</evidence>
<name>A0A7C8LPP0_9FIRM</name>
<evidence type="ECO:0008006" key="4">
    <source>
        <dbReference type="Google" id="ProtNLM"/>
    </source>
</evidence>